<keyword evidence="3" id="KW-1185">Reference proteome</keyword>
<reference evidence="1" key="2">
    <citation type="journal article" date="2022" name="Front. Microbiol.">
        <title>New perspectives on an old grouping: The genomic and phenotypic variability of Oxalobacter formigenes and the implications for calcium oxalate stone prevention.</title>
        <authorList>
            <person name="Chmiel J.A."/>
            <person name="Carr C."/>
            <person name="Stuivenberg G.A."/>
            <person name="Venema R."/>
            <person name="Chanyi R.M."/>
            <person name="Al K.F."/>
            <person name="Giguere D."/>
            <person name="Say H."/>
            <person name="Akouris P.P."/>
            <person name="Dominguez Romero S.A."/>
            <person name="Kwong A."/>
            <person name="Tai V."/>
            <person name="Koval S.F."/>
            <person name="Razvi H."/>
            <person name="Bjazevic J."/>
            <person name="Burton J.P."/>
        </authorList>
    </citation>
    <scope>NUCLEOTIDE SEQUENCE</scope>
    <source>
        <strain evidence="1">OxK</strain>
    </source>
</reference>
<dbReference type="Proteomes" id="UP001164794">
    <property type="component" value="Chromosome"/>
</dbReference>
<accession>A0A9E9LG38</accession>
<protein>
    <submittedName>
        <fullName evidence="1">Uncharacterized protein</fullName>
    </submittedName>
</protein>
<name>A0A9E9LG38_9BURK</name>
<evidence type="ECO:0000313" key="3">
    <source>
        <dbReference type="Proteomes" id="UP001164794"/>
    </source>
</evidence>
<evidence type="ECO:0000313" key="2">
    <source>
        <dbReference type="EMBL" id="WAV97915.1"/>
    </source>
</evidence>
<gene>
    <name evidence="2" type="ORF">NB645_04095</name>
    <name evidence="1" type="ORF">NB646_05220</name>
</gene>
<dbReference type="AlphaFoldDB" id="A0A9E9LG38"/>
<reference evidence="2" key="1">
    <citation type="journal article" date="2022" name="Front. Microbiol.">
        <title>New perspectives on an old grouping: The genomic and phenotypic variability of Oxalobacter formigenes and the implications for calcium oxalate stone prevention.</title>
        <authorList>
            <person name="Chmiel J.A."/>
            <person name="Carr C."/>
            <person name="Stuivenberg G.A."/>
            <person name="Venema R."/>
            <person name="Chanyi R.M."/>
            <person name="Al K.F."/>
            <person name="Giguere D."/>
            <person name="Say H."/>
            <person name="Akouris P.P."/>
            <person name="Dominguez Romero S.A."/>
            <person name="Kwong A."/>
            <person name="Tai V."/>
            <person name="Koval S.F."/>
            <person name="Razvi H."/>
            <person name="Bjazevic J."/>
            <person name="Burton J.P."/>
        </authorList>
    </citation>
    <scope>NUCLEOTIDE SEQUENCE</scope>
    <source>
        <strain evidence="2">HOxNP-1</strain>
    </source>
</reference>
<dbReference type="Proteomes" id="UP001164819">
    <property type="component" value="Chromosome"/>
</dbReference>
<evidence type="ECO:0000313" key="1">
    <source>
        <dbReference type="EMBL" id="WAV92118.1"/>
    </source>
</evidence>
<dbReference type="RefSeq" id="WP_269265500.1">
    <property type="nucleotide sequence ID" value="NZ_CP098248.1"/>
</dbReference>
<organism evidence="1">
    <name type="scientific">Oxalobacter aliiformigenes</name>
    <dbReference type="NCBI Taxonomy" id="2946593"/>
    <lineage>
        <taxon>Bacteria</taxon>
        <taxon>Pseudomonadati</taxon>
        <taxon>Pseudomonadota</taxon>
        <taxon>Betaproteobacteria</taxon>
        <taxon>Burkholderiales</taxon>
        <taxon>Oxalobacteraceae</taxon>
        <taxon>Oxalobacter</taxon>
    </lineage>
</organism>
<proteinExistence type="predicted"/>
<dbReference type="EMBL" id="CP098251">
    <property type="protein sequence ID" value="WAV92118.1"/>
    <property type="molecule type" value="Genomic_DNA"/>
</dbReference>
<dbReference type="EMBL" id="CP098248">
    <property type="protein sequence ID" value="WAV97915.1"/>
    <property type="molecule type" value="Genomic_DNA"/>
</dbReference>
<sequence length="46" mass="5074">MKRIAGIVGGEGAMKGRWADRPEWGNGVRGRWPIAECPFRGDVLYG</sequence>